<feature type="transmembrane region" description="Helical" evidence="1">
    <location>
        <begin position="116"/>
        <end position="138"/>
    </location>
</feature>
<feature type="transmembrane region" description="Helical" evidence="1">
    <location>
        <begin position="76"/>
        <end position="96"/>
    </location>
</feature>
<accession>A0A418MCA7</accession>
<feature type="transmembrane region" description="Helical" evidence="1">
    <location>
        <begin position="15"/>
        <end position="36"/>
    </location>
</feature>
<dbReference type="OrthoDB" id="343560at2"/>
<gene>
    <name evidence="2" type="ORF">DYU11_13485</name>
</gene>
<keyword evidence="1" id="KW-0812">Transmembrane</keyword>
<reference evidence="2 3" key="1">
    <citation type="submission" date="2018-08" db="EMBL/GenBank/DDBJ databases">
        <title>Fibrisoma montanum sp. nov., isolated from Danxia mountain soil.</title>
        <authorList>
            <person name="Huang Y."/>
        </authorList>
    </citation>
    <scope>NUCLEOTIDE SEQUENCE [LARGE SCALE GENOMIC DNA]</scope>
    <source>
        <strain evidence="2 3">HYT19</strain>
    </source>
</reference>
<feature type="transmembrane region" description="Helical" evidence="1">
    <location>
        <begin position="150"/>
        <end position="169"/>
    </location>
</feature>
<evidence type="ECO:0000256" key="1">
    <source>
        <dbReference type="SAM" id="Phobius"/>
    </source>
</evidence>
<proteinExistence type="predicted"/>
<evidence type="ECO:0000313" key="2">
    <source>
        <dbReference type="EMBL" id="RIV23970.1"/>
    </source>
</evidence>
<keyword evidence="3" id="KW-1185">Reference proteome</keyword>
<dbReference type="AlphaFoldDB" id="A0A418MCA7"/>
<dbReference type="Proteomes" id="UP000283523">
    <property type="component" value="Unassembled WGS sequence"/>
</dbReference>
<dbReference type="EMBL" id="QXED01000003">
    <property type="protein sequence ID" value="RIV23970.1"/>
    <property type="molecule type" value="Genomic_DNA"/>
</dbReference>
<keyword evidence="1" id="KW-0472">Membrane</keyword>
<comment type="caution">
    <text evidence="2">The sequence shown here is derived from an EMBL/GenBank/DDBJ whole genome shotgun (WGS) entry which is preliminary data.</text>
</comment>
<feature type="transmembrane region" description="Helical" evidence="1">
    <location>
        <begin position="52"/>
        <end position="70"/>
    </location>
</feature>
<name>A0A418MCA7_9BACT</name>
<dbReference type="RefSeq" id="WP_119668186.1">
    <property type="nucleotide sequence ID" value="NZ_QXED01000003.1"/>
</dbReference>
<feature type="transmembrane region" description="Helical" evidence="1">
    <location>
        <begin position="202"/>
        <end position="222"/>
    </location>
</feature>
<sequence>MKVFLTQLRHSNEPLYYFGLGCLLAALLCLVCIRFTHTQVLGINAWYKPMKFFLATGIFVWTMAWFMQYLGNSRAVVWYSWGLIVLFTFEDLFIALQAARGQLSHFNVSTPLFATLYGLMAAAAVGISLWTAYIALLFFQQDLPDLPRAYLWGIRLGLLLFIVFSMQGLSMGSRLTHTIGGADGSPGLPVVNWSRRYGDLRIAHFLGMHALQILPLLSFYVLKSVRATVIAALLYALVTTFVFWQAMQGRPLFR</sequence>
<feature type="transmembrane region" description="Helical" evidence="1">
    <location>
        <begin position="228"/>
        <end position="247"/>
    </location>
</feature>
<protein>
    <submittedName>
        <fullName evidence="2">Uncharacterized protein</fullName>
    </submittedName>
</protein>
<evidence type="ECO:0000313" key="3">
    <source>
        <dbReference type="Proteomes" id="UP000283523"/>
    </source>
</evidence>
<keyword evidence="1" id="KW-1133">Transmembrane helix</keyword>
<organism evidence="2 3">
    <name type="scientific">Fibrisoma montanum</name>
    <dbReference type="NCBI Taxonomy" id="2305895"/>
    <lineage>
        <taxon>Bacteria</taxon>
        <taxon>Pseudomonadati</taxon>
        <taxon>Bacteroidota</taxon>
        <taxon>Cytophagia</taxon>
        <taxon>Cytophagales</taxon>
        <taxon>Spirosomataceae</taxon>
        <taxon>Fibrisoma</taxon>
    </lineage>
</organism>